<evidence type="ECO:0000313" key="4">
    <source>
        <dbReference type="Proteomes" id="UP000199289"/>
    </source>
</evidence>
<evidence type="ECO:0000313" key="5">
    <source>
        <dbReference type="Proteomes" id="UP000255421"/>
    </source>
</evidence>
<dbReference type="EMBL" id="FNKQ01000001">
    <property type="protein sequence ID" value="SDQ19984.1"/>
    <property type="molecule type" value="Genomic_DNA"/>
</dbReference>
<proteinExistence type="predicted"/>
<dbReference type="EMBL" id="QQST01000001">
    <property type="protein sequence ID" value="RDI72727.1"/>
    <property type="molecule type" value="Genomic_DNA"/>
</dbReference>
<sequence length="98" mass="10257">MGSAAVSPTVMKRSAPGTTAEAYDRRITARSLVVSYLVAAAIPLALWAASEPLPTVAAAVTVAATAAVAVTAGRRLRRRESARRRHLCVPRTSVCVEV</sequence>
<keyword evidence="5" id="KW-1185">Reference proteome</keyword>
<dbReference type="Proteomes" id="UP000255421">
    <property type="component" value="Unassembled WGS sequence"/>
</dbReference>
<feature type="transmembrane region" description="Helical" evidence="1">
    <location>
        <begin position="32"/>
        <end position="50"/>
    </location>
</feature>
<evidence type="ECO:0000256" key="1">
    <source>
        <dbReference type="SAM" id="Phobius"/>
    </source>
</evidence>
<reference evidence="2 5" key="3">
    <citation type="submission" date="2018-07" db="EMBL/GenBank/DDBJ databases">
        <title>Genome sequence of extremly halophilic archaeon Halopelagius longus strain BC12-B1.</title>
        <authorList>
            <person name="Zhang X."/>
        </authorList>
    </citation>
    <scope>NUCLEOTIDE SEQUENCE [LARGE SCALE GENOMIC DNA]</scope>
    <source>
        <strain evidence="2 5">BC12-B1</strain>
    </source>
</reference>
<organism evidence="3 4">
    <name type="scientific">Halopelagius longus</name>
    <dbReference type="NCBI Taxonomy" id="1236180"/>
    <lineage>
        <taxon>Archaea</taxon>
        <taxon>Methanobacteriati</taxon>
        <taxon>Methanobacteriota</taxon>
        <taxon>Stenosarchaea group</taxon>
        <taxon>Halobacteria</taxon>
        <taxon>Halobacteriales</taxon>
        <taxon>Haloferacaceae</taxon>
    </lineage>
</organism>
<evidence type="ECO:0000313" key="3">
    <source>
        <dbReference type="EMBL" id="SDQ19984.1"/>
    </source>
</evidence>
<gene>
    <name evidence="2" type="ORF">DWB78_13905</name>
    <name evidence="3" type="ORF">SAMN05216278_0902</name>
</gene>
<keyword evidence="1" id="KW-1133">Transmembrane helix</keyword>
<reference evidence="3" key="1">
    <citation type="submission" date="2016-10" db="EMBL/GenBank/DDBJ databases">
        <authorList>
            <person name="de Groot N.N."/>
        </authorList>
    </citation>
    <scope>NUCLEOTIDE SEQUENCE [LARGE SCALE GENOMIC DNA]</scope>
    <source>
        <strain evidence="3">CGMCC 1.12397</strain>
    </source>
</reference>
<accession>A0A1H0YXZ2</accession>
<evidence type="ECO:0000313" key="2">
    <source>
        <dbReference type="EMBL" id="RDI72727.1"/>
    </source>
</evidence>
<protein>
    <submittedName>
        <fullName evidence="3">Uncharacterized protein</fullName>
    </submittedName>
</protein>
<feature type="transmembrane region" description="Helical" evidence="1">
    <location>
        <begin position="56"/>
        <end position="76"/>
    </location>
</feature>
<dbReference type="Proteomes" id="UP000199289">
    <property type="component" value="Unassembled WGS sequence"/>
</dbReference>
<name>A0A1H0YXZ2_9EURY</name>
<keyword evidence="1" id="KW-0812">Transmembrane</keyword>
<dbReference type="AlphaFoldDB" id="A0A1H0YXZ2"/>
<keyword evidence="1" id="KW-0472">Membrane</keyword>
<reference evidence="4" key="2">
    <citation type="submission" date="2016-10" db="EMBL/GenBank/DDBJ databases">
        <authorList>
            <person name="Varghese N."/>
            <person name="Submissions S."/>
        </authorList>
    </citation>
    <scope>NUCLEOTIDE SEQUENCE [LARGE SCALE GENOMIC DNA]</scope>
    <source>
        <strain evidence="4">CGMCC 1.12397</strain>
    </source>
</reference>